<proteinExistence type="predicted"/>
<evidence type="ECO:0000313" key="1">
    <source>
        <dbReference type="EMBL" id="KAH7926233.1"/>
    </source>
</evidence>
<organism evidence="1 2">
    <name type="scientific">Leucogyrophana mollusca</name>
    <dbReference type="NCBI Taxonomy" id="85980"/>
    <lineage>
        <taxon>Eukaryota</taxon>
        <taxon>Fungi</taxon>
        <taxon>Dikarya</taxon>
        <taxon>Basidiomycota</taxon>
        <taxon>Agaricomycotina</taxon>
        <taxon>Agaricomycetes</taxon>
        <taxon>Agaricomycetidae</taxon>
        <taxon>Boletales</taxon>
        <taxon>Boletales incertae sedis</taxon>
        <taxon>Leucogyrophana</taxon>
    </lineage>
</organism>
<protein>
    <submittedName>
        <fullName evidence="1">Uncharacterized protein</fullName>
    </submittedName>
</protein>
<gene>
    <name evidence="1" type="ORF">BV22DRAFT_368308</name>
</gene>
<comment type="caution">
    <text evidence="1">The sequence shown here is derived from an EMBL/GenBank/DDBJ whole genome shotgun (WGS) entry which is preliminary data.</text>
</comment>
<sequence length="169" mass="19457">MSWSYDYQMGFPHSLPAQSRRLCLRHHAASCLLQWNDRQSRFVVFVAGRAALSRACSLRMPSSSCYTCSVPSSCYRPCLWARYVALPCTHCRVVVVALGMKIHPPWRHHPHPTPCSFHFTLLFPSSSFNHSTCLFPCTLHPFHKCVRDNHGRVEMYICKKINESHPQVL</sequence>
<name>A0ACB8BN00_9AGAM</name>
<dbReference type="Proteomes" id="UP000790709">
    <property type="component" value="Unassembled WGS sequence"/>
</dbReference>
<accession>A0ACB8BN00</accession>
<evidence type="ECO:0000313" key="2">
    <source>
        <dbReference type="Proteomes" id="UP000790709"/>
    </source>
</evidence>
<dbReference type="EMBL" id="MU266386">
    <property type="protein sequence ID" value="KAH7926233.1"/>
    <property type="molecule type" value="Genomic_DNA"/>
</dbReference>
<reference evidence="1" key="1">
    <citation type="journal article" date="2021" name="New Phytol.">
        <title>Evolutionary innovations through gain and loss of genes in the ectomycorrhizal Boletales.</title>
        <authorList>
            <person name="Wu G."/>
            <person name="Miyauchi S."/>
            <person name="Morin E."/>
            <person name="Kuo A."/>
            <person name="Drula E."/>
            <person name="Varga T."/>
            <person name="Kohler A."/>
            <person name="Feng B."/>
            <person name="Cao Y."/>
            <person name="Lipzen A."/>
            <person name="Daum C."/>
            <person name="Hundley H."/>
            <person name="Pangilinan J."/>
            <person name="Johnson J."/>
            <person name="Barry K."/>
            <person name="LaButti K."/>
            <person name="Ng V."/>
            <person name="Ahrendt S."/>
            <person name="Min B."/>
            <person name="Choi I.G."/>
            <person name="Park H."/>
            <person name="Plett J.M."/>
            <person name="Magnuson J."/>
            <person name="Spatafora J.W."/>
            <person name="Nagy L.G."/>
            <person name="Henrissat B."/>
            <person name="Grigoriev I.V."/>
            <person name="Yang Z.L."/>
            <person name="Xu J."/>
            <person name="Martin F.M."/>
        </authorList>
    </citation>
    <scope>NUCLEOTIDE SEQUENCE</scope>
    <source>
        <strain evidence="1">KUC20120723A-06</strain>
    </source>
</reference>
<keyword evidence="2" id="KW-1185">Reference proteome</keyword>